<dbReference type="AlphaFoldDB" id="A0DEB6"/>
<dbReference type="GeneID" id="5034570"/>
<dbReference type="InParanoid" id="A0DEB6"/>
<name>A0DEB6_PARTE</name>
<dbReference type="Proteomes" id="UP000000600">
    <property type="component" value="Unassembled WGS sequence"/>
</dbReference>
<evidence type="ECO:0000259" key="1">
    <source>
        <dbReference type="Pfam" id="PF16978"/>
    </source>
</evidence>
<gene>
    <name evidence="2" type="ORF">GSPATT00016209001</name>
</gene>
<dbReference type="OMA" id="QTFTLVC"/>
<dbReference type="EMBL" id="CT868407">
    <property type="protein sequence ID" value="CAK81383.1"/>
    <property type="molecule type" value="Genomic_DNA"/>
</dbReference>
<protein>
    <recommendedName>
        <fullName evidence="1">CRIM domain-containing protein</fullName>
    </recommendedName>
</protein>
<dbReference type="InterPro" id="IPR031567">
    <property type="entry name" value="CRIM_dom"/>
</dbReference>
<evidence type="ECO:0000313" key="3">
    <source>
        <dbReference type="Proteomes" id="UP000000600"/>
    </source>
</evidence>
<dbReference type="OrthoDB" id="304732at2759"/>
<proteinExistence type="predicted"/>
<keyword evidence="3" id="KW-1185">Reference proteome</keyword>
<dbReference type="HOGENOM" id="CLU_1437015_0_0_1"/>
<dbReference type="Pfam" id="PF16978">
    <property type="entry name" value="CRIM"/>
    <property type="match status" value="1"/>
</dbReference>
<evidence type="ECO:0000313" key="2">
    <source>
        <dbReference type="EMBL" id="CAK81383.1"/>
    </source>
</evidence>
<dbReference type="RefSeq" id="XP_001448780.1">
    <property type="nucleotide sequence ID" value="XM_001448743.1"/>
</dbReference>
<organism evidence="2 3">
    <name type="scientific">Paramecium tetraurelia</name>
    <dbReference type="NCBI Taxonomy" id="5888"/>
    <lineage>
        <taxon>Eukaryota</taxon>
        <taxon>Sar</taxon>
        <taxon>Alveolata</taxon>
        <taxon>Ciliophora</taxon>
        <taxon>Intramacronucleata</taxon>
        <taxon>Oligohymenophorea</taxon>
        <taxon>Peniculida</taxon>
        <taxon>Parameciidae</taxon>
        <taxon>Paramecium</taxon>
    </lineage>
</organism>
<reference evidence="2 3" key="1">
    <citation type="journal article" date="2006" name="Nature">
        <title>Global trends of whole-genome duplications revealed by the ciliate Paramecium tetraurelia.</title>
        <authorList>
            <consortium name="Genoscope"/>
            <person name="Aury J.-M."/>
            <person name="Jaillon O."/>
            <person name="Duret L."/>
            <person name="Noel B."/>
            <person name="Jubin C."/>
            <person name="Porcel B.M."/>
            <person name="Segurens B."/>
            <person name="Daubin V."/>
            <person name="Anthouard V."/>
            <person name="Aiach N."/>
            <person name="Arnaiz O."/>
            <person name="Billaut A."/>
            <person name="Beisson J."/>
            <person name="Blanc I."/>
            <person name="Bouhouche K."/>
            <person name="Camara F."/>
            <person name="Duharcourt S."/>
            <person name="Guigo R."/>
            <person name="Gogendeau D."/>
            <person name="Katinka M."/>
            <person name="Keller A.-M."/>
            <person name="Kissmehl R."/>
            <person name="Klotz C."/>
            <person name="Koll F."/>
            <person name="Le Moue A."/>
            <person name="Lepere C."/>
            <person name="Malinsky S."/>
            <person name="Nowacki M."/>
            <person name="Nowak J.K."/>
            <person name="Plattner H."/>
            <person name="Poulain J."/>
            <person name="Ruiz F."/>
            <person name="Serrano V."/>
            <person name="Zagulski M."/>
            <person name="Dessen P."/>
            <person name="Betermier M."/>
            <person name="Weissenbach J."/>
            <person name="Scarpelli C."/>
            <person name="Schachter V."/>
            <person name="Sperling L."/>
            <person name="Meyer E."/>
            <person name="Cohen J."/>
            <person name="Wincker P."/>
        </authorList>
    </citation>
    <scope>NUCLEOTIDE SEQUENCE [LARGE SCALE GENOMIC DNA]</scope>
    <source>
        <strain evidence="2 3">Stock d4-2</strain>
    </source>
</reference>
<accession>A0DEB6</accession>
<dbReference type="KEGG" id="ptm:GSPATT00016209001"/>
<feature type="domain" description="CRIM" evidence="1">
    <location>
        <begin position="32"/>
        <end position="126"/>
    </location>
</feature>
<sequence length="184" mass="21210">MKLAKNDPQMQQVIFNLKAQEQQMLYNKKYAFFTLQNEKYVQIVCELPNIFTVEDAITFTLQQFQKELEVNFKAKKASDYALKISKKSGQPKDDLPSLDYEQILFETGSQTFTLVCKNNLQNSDNQLQAQTSVTTTMCSQQEQQDMSIKSRVSYTNGLNKGKKPIKESDKKEKSGGFCFFNKCF</sequence>